<gene>
    <name evidence="2" type="ORF">VitviT2T_001548</name>
</gene>
<accession>A0ABY9BHE6</accession>
<evidence type="ECO:0000256" key="1">
    <source>
        <dbReference type="SAM" id="Coils"/>
    </source>
</evidence>
<proteinExistence type="predicted"/>
<name>A0ABY9BHE6_VITVI</name>
<keyword evidence="3" id="KW-1185">Reference proteome</keyword>
<organism evidence="2 3">
    <name type="scientific">Vitis vinifera</name>
    <name type="common">Grape</name>
    <dbReference type="NCBI Taxonomy" id="29760"/>
    <lineage>
        <taxon>Eukaryota</taxon>
        <taxon>Viridiplantae</taxon>
        <taxon>Streptophyta</taxon>
        <taxon>Embryophyta</taxon>
        <taxon>Tracheophyta</taxon>
        <taxon>Spermatophyta</taxon>
        <taxon>Magnoliopsida</taxon>
        <taxon>eudicotyledons</taxon>
        <taxon>Gunneridae</taxon>
        <taxon>Pentapetalae</taxon>
        <taxon>rosids</taxon>
        <taxon>Vitales</taxon>
        <taxon>Vitaceae</taxon>
        <taxon>Viteae</taxon>
        <taxon>Vitis</taxon>
    </lineage>
</organism>
<evidence type="ECO:0000313" key="2">
    <source>
        <dbReference type="EMBL" id="WJZ81725.1"/>
    </source>
</evidence>
<reference evidence="2 3" key="1">
    <citation type="journal article" date="2023" name="Hortic Res">
        <title>The complete reference genome for grapevine (Vitis vinifera L.) genetics and breeding.</title>
        <authorList>
            <person name="Shi X."/>
            <person name="Cao S."/>
            <person name="Wang X."/>
            <person name="Huang S."/>
            <person name="Wang Y."/>
            <person name="Liu Z."/>
            <person name="Liu W."/>
            <person name="Leng X."/>
            <person name="Peng Y."/>
            <person name="Wang N."/>
            <person name="Wang Y."/>
            <person name="Ma Z."/>
            <person name="Xu X."/>
            <person name="Zhang F."/>
            <person name="Xue H."/>
            <person name="Zhong H."/>
            <person name="Wang Y."/>
            <person name="Zhang K."/>
            <person name="Velt A."/>
            <person name="Avia K."/>
            <person name="Holtgrawe D."/>
            <person name="Grimplet J."/>
            <person name="Matus J.T."/>
            <person name="Ware D."/>
            <person name="Wu X."/>
            <person name="Wang H."/>
            <person name="Liu C."/>
            <person name="Fang Y."/>
            <person name="Rustenholz C."/>
            <person name="Cheng Z."/>
            <person name="Xiao H."/>
            <person name="Zhou Y."/>
        </authorList>
    </citation>
    <scope>NUCLEOTIDE SEQUENCE [LARGE SCALE GENOMIC DNA]</scope>
    <source>
        <strain evidence="3">cv. Pinot noir / PN40024</strain>
        <tissue evidence="2">Leaf</tissue>
    </source>
</reference>
<keyword evidence="1" id="KW-0175">Coiled coil</keyword>
<sequence>MLELQSKLVEKTNQSDETEAKLKAAVKEVAMLSKGLEDSQKLLDESQKN</sequence>
<evidence type="ECO:0000313" key="3">
    <source>
        <dbReference type="Proteomes" id="UP001227230"/>
    </source>
</evidence>
<dbReference type="Proteomes" id="UP001227230">
    <property type="component" value="Chromosome 1"/>
</dbReference>
<protein>
    <submittedName>
        <fullName evidence="2">Uncharacterized protein</fullName>
    </submittedName>
</protein>
<dbReference type="EMBL" id="CP126648">
    <property type="protein sequence ID" value="WJZ81725.1"/>
    <property type="molecule type" value="Genomic_DNA"/>
</dbReference>
<feature type="coiled-coil region" evidence="1">
    <location>
        <begin position="1"/>
        <end position="28"/>
    </location>
</feature>